<organism evidence="1 2">
    <name type="scientific">Paspalum notatum var. saurae</name>
    <dbReference type="NCBI Taxonomy" id="547442"/>
    <lineage>
        <taxon>Eukaryota</taxon>
        <taxon>Viridiplantae</taxon>
        <taxon>Streptophyta</taxon>
        <taxon>Embryophyta</taxon>
        <taxon>Tracheophyta</taxon>
        <taxon>Spermatophyta</taxon>
        <taxon>Magnoliopsida</taxon>
        <taxon>Liliopsida</taxon>
        <taxon>Poales</taxon>
        <taxon>Poaceae</taxon>
        <taxon>PACMAD clade</taxon>
        <taxon>Panicoideae</taxon>
        <taxon>Andropogonodae</taxon>
        <taxon>Paspaleae</taxon>
        <taxon>Paspalinae</taxon>
        <taxon>Paspalum</taxon>
    </lineage>
</organism>
<protein>
    <submittedName>
        <fullName evidence="1">Uncharacterized protein</fullName>
    </submittedName>
</protein>
<name>A0AAQ3XAY8_PASNO</name>
<dbReference type="AlphaFoldDB" id="A0AAQ3XAY8"/>
<gene>
    <name evidence="1" type="ORF">U9M48_036282</name>
</gene>
<keyword evidence="2" id="KW-1185">Reference proteome</keyword>
<dbReference type="EMBL" id="CP144752">
    <property type="protein sequence ID" value="WVZ89937.1"/>
    <property type="molecule type" value="Genomic_DNA"/>
</dbReference>
<dbReference type="Proteomes" id="UP001341281">
    <property type="component" value="Chromosome 08"/>
</dbReference>
<accession>A0AAQ3XAY8</accession>
<proteinExistence type="predicted"/>
<evidence type="ECO:0000313" key="2">
    <source>
        <dbReference type="Proteomes" id="UP001341281"/>
    </source>
</evidence>
<evidence type="ECO:0000313" key="1">
    <source>
        <dbReference type="EMBL" id="WVZ89937.1"/>
    </source>
</evidence>
<reference evidence="1 2" key="1">
    <citation type="submission" date="2024-02" db="EMBL/GenBank/DDBJ databases">
        <title>High-quality chromosome-scale genome assembly of Pensacola bahiagrass (Paspalum notatum Flugge var. saurae).</title>
        <authorList>
            <person name="Vega J.M."/>
            <person name="Podio M."/>
            <person name="Orjuela J."/>
            <person name="Siena L.A."/>
            <person name="Pessino S.C."/>
            <person name="Combes M.C."/>
            <person name="Mariac C."/>
            <person name="Albertini E."/>
            <person name="Pupilli F."/>
            <person name="Ortiz J.P.A."/>
            <person name="Leblanc O."/>
        </authorList>
    </citation>
    <scope>NUCLEOTIDE SEQUENCE [LARGE SCALE GENOMIC DNA]</scope>
    <source>
        <strain evidence="1">R1</strain>
        <tissue evidence="1">Leaf</tissue>
    </source>
</reference>
<sequence>MPIGTALPLHGANTFWHQLSSCDKPSGTRRMVRDLEDKGDYARTRERSALLQDASVQMDLYWPWPILFKCNNNRSSGCDIN</sequence>